<keyword evidence="4" id="KW-0489">Methyltransferase</keyword>
<dbReference type="Pfam" id="PF01135">
    <property type="entry name" value="PCMT"/>
    <property type="match status" value="1"/>
</dbReference>
<reference evidence="4 5" key="1">
    <citation type="submission" date="2019-01" db="EMBL/GenBank/DDBJ databases">
        <title>Sphingomonas mucosissima sp. nov. and Sphingomonas desiccabilis sp. nov., from biological soil crusts in the Colorado Plateau, USA.</title>
        <authorList>
            <person name="Zhu D."/>
        </authorList>
    </citation>
    <scope>NUCLEOTIDE SEQUENCE [LARGE SCALE GENOMIC DNA]</scope>
    <source>
        <strain evidence="4 5">CP1D</strain>
    </source>
</reference>
<comment type="caution">
    <text evidence="4">The sequence shown here is derived from an EMBL/GenBank/DDBJ whole genome shotgun (WGS) entry which is preliminary data.</text>
</comment>
<keyword evidence="5" id="KW-1185">Reference proteome</keyword>
<dbReference type="SUPFAM" id="SSF53335">
    <property type="entry name" value="S-adenosyl-L-methionine-dependent methyltransferases"/>
    <property type="match status" value="1"/>
</dbReference>
<gene>
    <name evidence="4" type="ORF">EO081_04760</name>
</gene>
<dbReference type="InterPro" id="IPR000682">
    <property type="entry name" value="PCMT"/>
</dbReference>
<name>A0A4Q2IWX3_9SPHN</name>
<evidence type="ECO:0000313" key="4">
    <source>
        <dbReference type="EMBL" id="RXZ34966.1"/>
    </source>
</evidence>
<dbReference type="AlphaFoldDB" id="A0A4Q2IWX3"/>
<organism evidence="4 5">
    <name type="scientific">Sphingomonas desiccabilis</name>
    <dbReference type="NCBI Taxonomy" id="429134"/>
    <lineage>
        <taxon>Bacteria</taxon>
        <taxon>Pseudomonadati</taxon>
        <taxon>Pseudomonadota</taxon>
        <taxon>Alphaproteobacteria</taxon>
        <taxon>Sphingomonadales</taxon>
        <taxon>Sphingomonadaceae</taxon>
        <taxon>Sphingomonas</taxon>
    </lineage>
</organism>
<dbReference type="GO" id="GO:0032259">
    <property type="term" value="P:methylation"/>
    <property type="evidence" value="ECO:0007669"/>
    <property type="project" value="UniProtKB-KW"/>
</dbReference>
<dbReference type="EMBL" id="SDPT01000001">
    <property type="protein sequence ID" value="RXZ34966.1"/>
    <property type="molecule type" value="Genomic_DNA"/>
</dbReference>
<evidence type="ECO:0000256" key="3">
    <source>
        <dbReference type="ARBA" id="ARBA00030757"/>
    </source>
</evidence>
<dbReference type="RefSeq" id="WP_129340747.1">
    <property type="nucleotide sequence ID" value="NZ_JACIDD010000001.1"/>
</dbReference>
<evidence type="ECO:0000256" key="2">
    <source>
        <dbReference type="ARBA" id="ARBA00013346"/>
    </source>
</evidence>
<dbReference type="OrthoDB" id="9798496at2"/>
<sequence length="221" mass="23145">MDGSADTLRFEEMRAAMVASQLRTTAVDDSRVIKVMGEVPRERFVPAAARPIAYYDRDIALGNGRAMNAPLASARLINEAEIASTDRVLLVGAATGYVAAVLAELAGSVVALEEDATLAAQAREALAGMANVTVVEGPLVEGWAQGAPYDAIVIDGAVEFVPDAIVHQAKIDGRVTTGVIDRGVSRLAAGRRSEGGFGLVDFADVDCVVLPGFSKPPTFQF</sequence>
<dbReference type="GO" id="GO:0005737">
    <property type="term" value="C:cytoplasm"/>
    <property type="evidence" value="ECO:0007669"/>
    <property type="project" value="TreeGrafter"/>
</dbReference>
<keyword evidence="4" id="KW-0808">Transferase</keyword>
<dbReference type="Proteomes" id="UP000292347">
    <property type="component" value="Unassembled WGS sequence"/>
</dbReference>
<dbReference type="CDD" id="cd02440">
    <property type="entry name" value="AdoMet_MTases"/>
    <property type="match status" value="1"/>
</dbReference>
<comment type="similarity">
    <text evidence="1">Belongs to the methyltransferase superfamily. L-isoaspartyl/D-aspartyl protein methyltransferase family.</text>
</comment>
<protein>
    <recommendedName>
        <fullName evidence="2">Protein-L-isoaspartate O-methyltransferase</fullName>
    </recommendedName>
    <alternativeName>
        <fullName evidence="3">Protein L-isoaspartyl methyltransferase</fullName>
    </alternativeName>
</protein>
<accession>A0A4Q2IWX3</accession>
<dbReference type="PANTHER" id="PTHR11579:SF18">
    <property type="entry name" value="PROTEIN-L-ISOASPARTATE O-METHYLTRANSFERASE"/>
    <property type="match status" value="1"/>
</dbReference>
<proteinExistence type="inferred from homology"/>
<dbReference type="GO" id="GO:0004719">
    <property type="term" value="F:protein-L-isoaspartate (D-aspartate) O-methyltransferase activity"/>
    <property type="evidence" value="ECO:0007669"/>
    <property type="project" value="InterPro"/>
</dbReference>
<evidence type="ECO:0000256" key="1">
    <source>
        <dbReference type="ARBA" id="ARBA00005369"/>
    </source>
</evidence>
<dbReference type="Gene3D" id="3.40.50.150">
    <property type="entry name" value="Vaccinia Virus protein VP39"/>
    <property type="match status" value="1"/>
</dbReference>
<dbReference type="InterPro" id="IPR029063">
    <property type="entry name" value="SAM-dependent_MTases_sf"/>
</dbReference>
<dbReference type="PANTHER" id="PTHR11579">
    <property type="entry name" value="PROTEIN-L-ISOASPARTATE O-METHYLTRANSFERASE"/>
    <property type="match status" value="1"/>
</dbReference>
<evidence type="ECO:0000313" key="5">
    <source>
        <dbReference type="Proteomes" id="UP000292347"/>
    </source>
</evidence>